<reference evidence="1 2" key="1">
    <citation type="submission" date="2017-09" db="EMBL/GenBank/DDBJ databases">
        <authorList>
            <person name="Ehlers B."/>
            <person name="Leendertz F.H."/>
        </authorList>
    </citation>
    <scope>NUCLEOTIDE SEQUENCE [LARGE SCALE GENOMIC DNA]</scope>
    <source>
        <strain evidence="1 2">CGMCC 4.6857</strain>
    </source>
</reference>
<dbReference type="RefSeq" id="WP_097324730.1">
    <property type="nucleotide sequence ID" value="NZ_OBDY01000017.1"/>
</dbReference>
<dbReference type="Proteomes" id="UP000219612">
    <property type="component" value="Unassembled WGS sequence"/>
</dbReference>
<protein>
    <submittedName>
        <fullName evidence="1">Helix-turn-helix domain-containing protein</fullName>
    </submittedName>
</protein>
<sequence>MTVTALPNVPPDPAGAATPQELGRRLRALMTQRRCSVDAVVRRSSLAGTPISRATAHNLIAARSNPRRDTLLAFLRGCQVPPREQIRWLIAYDQIFPENRRPTPKLSAS</sequence>
<dbReference type="Gene3D" id="1.10.260.40">
    <property type="entry name" value="lambda repressor-like DNA-binding domains"/>
    <property type="match status" value="1"/>
</dbReference>
<dbReference type="Pfam" id="PF13560">
    <property type="entry name" value="HTH_31"/>
    <property type="match status" value="1"/>
</dbReference>
<evidence type="ECO:0000313" key="1">
    <source>
        <dbReference type="EMBL" id="SNY56346.1"/>
    </source>
</evidence>
<dbReference type="OrthoDB" id="3406160at2"/>
<dbReference type="EMBL" id="OBDY01000017">
    <property type="protein sequence ID" value="SNY56346.1"/>
    <property type="molecule type" value="Genomic_DNA"/>
</dbReference>
<accession>A0A285JAB9</accession>
<gene>
    <name evidence="1" type="ORF">SAMN05421748_117136</name>
</gene>
<name>A0A285JAB9_9ACTN</name>
<proteinExistence type="predicted"/>
<dbReference type="InterPro" id="IPR010982">
    <property type="entry name" value="Lambda_DNA-bd_dom_sf"/>
</dbReference>
<dbReference type="AlphaFoldDB" id="A0A285JAB9"/>
<organism evidence="1 2">
    <name type="scientific">Paractinoplanes atraurantiacus</name>
    <dbReference type="NCBI Taxonomy" id="1036182"/>
    <lineage>
        <taxon>Bacteria</taxon>
        <taxon>Bacillati</taxon>
        <taxon>Actinomycetota</taxon>
        <taxon>Actinomycetes</taxon>
        <taxon>Micromonosporales</taxon>
        <taxon>Micromonosporaceae</taxon>
        <taxon>Paractinoplanes</taxon>
    </lineage>
</organism>
<dbReference type="GO" id="GO:0003677">
    <property type="term" value="F:DNA binding"/>
    <property type="evidence" value="ECO:0007669"/>
    <property type="project" value="InterPro"/>
</dbReference>
<keyword evidence="2" id="KW-1185">Reference proteome</keyword>
<evidence type="ECO:0000313" key="2">
    <source>
        <dbReference type="Proteomes" id="UP000219612"/>
    </source>
</evidence>